<accession>A0ABV4Q4P6</accession>
<sequence>MEELDRAAREEMIVDALAEYCRERVPEGREFRTDRPFFENGLTSRMLVEIVVLLRERGIPVSMLDFFRQRTVDRLAATLSDRLANT</sequence>
<evidence type="ECO:0000256" key="1">
    <source>
        <dbReference type="ARBA" id="ARBA00022450"/>
    </source>
</evidence>
<proteinExistence type="predicted"/>
<dbReference type="RefSeq" id="WP_371947460.1">
    <property type="nucleotide sequence ID" value="NZ_JAXCEI010000002.1"/>
</dbReference>
<dbReference type="SMART" id="SM00823">
    <property type="entry name" value="PKS_PP"/>
    <property type="match status" value="1"/>
</dbReference>
<reference evidence="4 5" key="1">
    <citation type="submission" date="2023-11" db="EMBL/GenBank/DDBJ databases">
        <title>Actinomadura monticuli sp. nov., isolated from volcanic ash.</title>
        <authorList>
            <person name="Lee S.D."/>
            <person name="Yang H."/>
            <person name="Kim I.S."/>
        </authorList>
    </citation>
    <scope>NUCLEOTIDE SEQUENCE [LARGE SCALE GENOMIC DNA]</scope>
    <source>
        <strain evidence="4 5">DLS-62</strain>
    </source>
</reference>
<evidence type="ECO:0000256" key="2">
    <source>
        <dbReference type="ARBA" id="ARBA00022553"/>
    </source>
</evidence>
<dbReference type="InterPro" id="IPR036736">
    <property type="entry name" value="ACP-like_sf"/>
</dbReference>
<comment type="caution">
    <text evidence="4">The sequence shown here is derived from an EMBL/GenBank/DDBJ whole genome shotgun (WGS) entry which is preliminary data.</text>
</comment>
<protein>
    <submittedName>
        <fullName evidence="4">Acyl carrier protein</fullName>
    </submittedName>
</protein>
<organism evidence="4 5">
    <name type="scientific">Actinomadura monticuli</name>
    <dbReference type="NCBI Taxonomy" id="3097367"/>
    <lineage>
        <taxon>Bacteria</taxon>
        <taxon>Bacillati</taxon>
        <taxon>Actinomycetota</taxon>
        <taxon>Actinomycetes</taxon>
        <taxon>Streptosporangiales</taxon>
        <taxon>Thermomonosporaceae</taxon>
        <taxon>Actinomadura</taxon>
    </lineage>
</organism>
<dbReference type="PROSITE" id="PS50075">
    <property type="entry name" value="CARRIER"/>
    <property type="match status" value="1"/>
</dbReference>
<dbReference type="Pfam" id="PF00550">
    <property type="entry name" value="PP-binding"/>
    <property type="match status" value="1"/>
</dbReference>
<dbReference type="InterPro" id="IPR020806">
    <property type="entry name" value="PKS_PP-bd"/>
</dbReference>
<name>A0ABV4Q4P6_9ACTN</name>
<feature type="domain" description="Carrier" evidence="3">
    <location>
        <begin position="7"/>
        <end position="83"/>
    </location>
</feature>
<keyword evidence="2" id="KW-0597">Phosphoprotein</keyword>
<evidence type="ECO:0000313" key="5">
    <source>
        <dbReference type="Proteomes" id="UP001569963"/>
    </source>
</evidence>
<evidence type="ECO:0000259" key="3">
    <source>
        <dbReference type="PROSITE" id="PS50075"/>
    </source>
</evidence>
<dbReference type="Gene3D" id="1.10.1200.10">
    <property type="entry name" value="ACP-like"/>
    <property type="match status" value="1"/>
</dbReference>
<gene>
    <name evidence="4" type="ORF">SM611_04165</name>
</gene>
<dbReference type="Proteomes" id="UP001569963">
    <property type="component" value="Unassembled WGS sequence"/>
</dbReference>
<dbReference type="InterPro" id="IPR009081">
    <property type="entry name" value="PP-bd_ACP"/>
</dbReference>
<dbReference type="SUPFAM" id="SSF47336">
    <property type="entry name" value="ACP-like"/>
    <property type="match status" value="1"/>
</dbReference>
<keyword evidence="5" id="KW-1185">Reference proteome</keyword>
<evidence type="ECO:0000313" key="4">
    <source>
        <dbReference type="EMBL" id="MFA1538115.1"/>
    </source>
</evidence>
<keyword evidence="1" id="KW-0596">Phosphopantetheine</keyword>
<dbReference type="EMBL" id="JAXCEI010000002">
    <property type="protein sequence ID" value="MFA1538115.1"/>
    <property type="molecule type" value="Genomic_DNA"/>
</dbReference>